<sequence length="488" mass="56233">MGRKPKVSSLEAVQVIQKYIHHFESNTFPSAGDCVRKMISKDLGHKWTPHTCYVHVRDNKKNHLMQVRKNNGIDTPAPEKKLMNDCSDNIPSVSQFISDGDLTGEEMTENSDYEKDDMLDEFHLKLSASEWELIKPNSDNTDPKSSKRLKKYVWSNVITRAFWNRYKMKCAFIGKWSSVTINDQDSVTVRFRAICRDKKCQNRLIGHTSGTPAKEGLNLIIKTRDTRNEYHSTIKRTLNGIDRINEKEKFREERPARYRAKLLRNNMEFGEDVPYFIQNNHVYRQAKSEAVREDLGIKRGDAKDMGTRIREMKANPKYAASIHDVGGTIFSVFYCSPEQIHVYKEYCPVVQQSRVCLDATGKLITKFEIYPGKMTGHIFLYTIAINFEKTTISVNQLLTERQDGDFLTLWLRDWIRRFSVPAPKEAVCDQERALLLGICQAFNKTTLKSYIDTCFSWAKNEEVKKNTPFPAATAIRIDVAHSMASVAK</sequence>
<name>A0A6V7JIZ3_9HYME</name>
<accession>A0A6V7JIZ3</accession>
<evidence type="ECO:0000313" key="1">
    <source>
        <dbReference type="EMBL" id="CAD1551443.1"/>
    </source>
</evidence>
<protein>
    <recommendedName>
        <fullName evidence="2">MULE transposase domain-containing protein</fullName>
    </recommendedName>
</protein>
<gene>
    <name evidence="1" type="ORF">BBRV_LOCUS52724</name>
</gene>
<proteinExistence type="predicted"/>
<organism evidence="1">
    <name type="scientific">Bracon brevicornis</name>
    <dbReference type="NCBI Taxonomy" id="1563983"/>
    <lineage>
        <taxon>Eukaryota</taxon>
        <taxon>Metazoa</taxon>
        <taxon>Ecdysozoa</taxon>
        <taxon>Arthropoda</taxon>
        <taxon>Hexapoda</taxon>
        <taxon>Insecta</taxon>
        <taxon>Pterygota</taxon>
        <taxon>Neoptera</taxon>
        <taxon>Endopterygota</taxon>
        <taxon>Hymenoptera</taxon>
        <taxon>Apocrita</taxon>
        <taxon>Ichneumonoidea</taxon>
        <taxon>Braconidae</taxon>
        <taxon>Braconinae</taxon>
        <taxon>Bracon</taxon>
    </lineage>
</organism>
<dbReference type="EMBL" id="CADCXW020000017">
    <property type="protein sequence ID" value="CAD1551443.1"/>
    <property type="molecule type" value="Genomic_DNA"/>
</dbReference>
<evidence type="ECO:0008006" key="2">
    <source>
        <dbReference type="Google" id="ProtNLM"/>
    </source>
</evidence>
<reference evidence="1" key="1">
    <citation type="submission" date="2020-07" db="EMBL/GenBank/DDBJ databases">
        <authorList>
            <person name="Ferguson B K."/>
        </authorList>
    </citation>
    <scope>NUCLEOTIDE SEQUENCE</scope>
    <source>
        <strain evidence="1">L06</strain>
    </source>
</reference>
<dbReference type="AlphaFoldDB" id="A0A6V7JIZ3"/>